<sequence length="211" mass="23113">MSLSLHAQGQNEAKVTLSLRNATVEEFAMEVARQTGLTISYDNDNVKILRGVTFDVREQSLSSLLLTLSNQLPLAYSMEGDTLKLARKEPAQRKTGIYGQVTDEHGEPLIGAIIRVEGVNGGYVTDINGDYQIQTDKKEARITVSSIGYRSVTKLVTGYVTKNKNSFTGAQVAVNREQLLNMGTKNVLQSLSSFVPGMVILEDNLSGFRPQ</sequence>
<dbReference type="Gene3D" id="3.55.50.30">
    <property type="match status" value="1"/>
</dbReference>
<accession>U2QJQ4</accession>
<organism evidence="1 2">
    <name type="scientific">Segatella baroniae F0067</name>
    <dbReference type="NCBI Taxonomy" id="1115809"/>
    <lineage>
        <taxon>Bacteria</taxon>
        <taxon>Pseudomonadati</taxon>
        <taxon>Bacteroidota</taxon>
        <taxon>Bacteroidia</taxon>
        <taxon>Bacteroidales</taxon>
        <taxon>Prevotellaceae</taxon>
        <taxon>Segatella</taxon>
    </lineage>
</organism>
<dbReference type="Gene3D" id="2.60.40.1120">
    <property type="entry name" value="Carboxypeptidase-like, regulatory domain"/>
    <property type="match status" value="1"/>
</dbReference>
<dbReference type="EMBL" id="AWEY01000029">
    <property type="protein sequence ID" value="ERK39037.1"/>
    <property type="molecule type" value="Genomic_DNA"/>
</dbReference>
<gene>
    <name evidence="1" type="ORF">HMPREF9135_1209</name>
</gene>
<evidence type="ECO:0000313" key="2">
    <source>
        <dbReference type="Proteomes" id="UP000016648"/>
    </source>
</evidence>
<comment type="caution">
    <text evidence="1">The sequence shown here is derived from an EMBL/GenBank/DDBJ whole genome shotgun (WGS) entry which is preliminary data.</text>
</comment>
<reference evidence="1 2" key="1">
    <citation type="submission" date="2013-08" db="EMBL/GenBank/DDBJ databases">
        <authorList>
            <person name="Durkin A.S."/>
            <person name="Haft D.R."/>
            <person name="McCorrison J."/>
            <person name="Torralba M."/>
            <person name="Gillis M."/>
            <person name="Haft D.H."/>
            <person name="Methe B."/>
            <person name="Sutton G."/>
            <person name="Nelson K.E."/>
        </authorList>
    </citation>
    <scope>NUCLEOTIDE SEQUENCE [LARGE SCALE GENOMIC DNA]</scope>
    <source>
        <strain evidence="1 2">F0067</strain>
    </source>
</reference>
<dbReference type="PATRIC" id="fig|1115809.3.peg.1593"/>
<dbReference type="AlphaFoldDB" id="U2QJQ4"/>
<dbReference type="SUPFAM" id="SSF49464">
    <property type="entry name" value="Carboxypeptidase regulatory domain-like"/>
    <property type="match status" value="1"/>
</dbReference>
<name>U2QJQ4_9BACT</name>
<protein>
    <submittedName>
        <fullName evidence="1">Cna protein B-type domain protein</fullName>
    </submittedName>
</protein>
<dbReference type="InterPro" id="IPR008969">
    <property type="entry name" value="CarboxyPept-like_regulatory"/>
</dbReference>
<dbReference type="Proteomes" id="UP000016648">
    <property type="component" value="Unassembled WGS sequence"/>
</dbReference>
<evidence type="ECO:0000313" key="1">
    <source>
        <dbReference type="EMBL" id="ERK39037.1"/>
    </source>
</evidence>
<keyword evidence="2" id="KW-1185">Reference proteome</keyword>
<proteinExistence type="predicted"/>
<dbReference type="Pfam" id="PF13715">
    <property type="entry name" value="CarbopepD_reg_2"/>
    <property type="match status" value="1"/>
</dbReference>